<evidence type="ECO:0000313" key="2">
    <source>
        <dbReference type="Proteomes" id="UP000616769"/>
    </source>
</evidence>
<evidence type="ECO:0000313" key="1">
    <source>
        <dbReference type="EMBL" id="KPM05866.1"/>
    </source>
</evidence>
<comment type="caution">
    <text evidence="1">The sequence shown here is derived from an EMBL/GenBank/DDBJ whole genome shotgun (WGS) entry which is preliminary data.</text>
</comment>
<dbReference type="OrthoDB" id="6516634at2759"/>
<protein>
    <submittedName>
        <fullName evidence="1">Uncharacterized protein</fullName>
    </submittedName>
</protein>
<proteinExistence type="predicted"/>
<sequence length="433" mass="50549">MIIFVFFLLPIPFIHFCSFSLTLPLEIHRRHHQSYFNQSNFFPLFLICLSRTLYELCTLLDSNHFWSFDLPSQIDRWCQSQMFILIYLLFVISSLFAVFLFQNVILLVMANKIYLTKSYLKHSNALKRIQMLQIIFSITFPLLSLILLFLSIDNFLPNCWPNYDHQLFKAIYIVQPIIQALLVSIDHHHHHHHHHQRKSSLNTIILTIFIAFNRWNRPFRWTNMSNNYFSTSKFRHCLMWTSASLIYLICIIGCLCYTLHHQNTSYASIGIDIAISLAFLMFARVKYLFNLLIECKTALIDGANRSSPTESNGSERHCFSANIINGQESVTSSIDSKQTRDNSISILSDASKTFLTMMPNGQISIGSPKIYPSHQSSYIYHNDYGDRSNQSNPNAHLYESPSHLYNYEFDRRCFSTRKHPHSTLNTNQLRGKT</sequence>
<name>A0A132A4F6_SARSC</name>
<dbReference type="AlphaFoldDB" id="A0A132A4F6"/>
<accession>A0A132A4F6</accession>
<dbReference type="VEuPathDB" id="VectorBase:SSCA000906"/>
<gene>
    <name evidence="1" type="ORF">QR98_0043380</name>
</gene>
<dbReference type="EMBL" id="JXLN01010516">
    <property type="protein sequence ID" value="KPM05866.1"/>
    <property type="molecule type" value="Genomic_DNA"/>
</dbReference>
<organism evidence="1 2">
    <name type="scientific">Sarcoptes scabiei</name>
    <name type="common">Itch mite</name>
    <name type="synonym">Acarus scabiei</name>
    <dbReference type="NCBI Taxonomy" id="52283"/>
    <lineage>
        <taxon>Eukaryota</taxon>
        <taxon>Metazoa</taxon>
        <taxon>Ecdysozoa</taxon>
        <taxon>Arthropoda</taxon>
        <taxon>Chelicerata</taxon>
        <taxon>Arachnida</taxon>
        <taxon>Acari</taxon>
        <taxon>Acariformes</taxon>
        <taxon>Sarcoptiformes</taxon>
        <taxon>Astigmata</taxon>
        <taxon>Psoroptidia</taxon>
        <taxon>Sarcoptoidea</taxon>
        <taxon>Sarcoptidae</taxon>
        <taxon>Sarcoptinae</taxon>
        <taxon>Sarcoptes</taxon>
    </lineage>
</organism>
<reference evidence="1 2" key="1">
    <citation type="journal article" date="2015" name="Parasit. Vectors">
        <title>Draft genome of the scabies mite.</title>
        <authorList>
            <person name="Rider S.D.Jr."/>
            <person name="Morgan M.S."/>
            <person name="Arlian L.G."/>
        </authorList>
    </citation>
    <scope>NUCLEOTIDE SEQUENCE [LARGE SCALE GENOMIC DNA]</scope>
    <source>
        <strain evidence="1">Arlian Lab</strain>
    </source>
</reference>
<dbReference type="Proteomes" id="UP000616769">
    <property type="component" value="Unassembled WGS sequence"/>
</dbReference>